<feature type="transmembrane region" description="Helical" evidence="1">
    <location>
        <begin position="370"/>
        <end position="391"/>
    </location>
</feature>
<keyword evidence="1" id="KW-0472">Membrane</keyword>
<dbReference type="Gene3D" id="2.60.120.200">
    <property type="match status" value="1"/>
</dbReference>
<keyword evidence="3" id="KW-1185">Reference proteome</keyword>
<keyword evidence="1" id="KW-1133">Transmembrane helix</keyword>
<protein>
    <recommendedName>
        <fullName evidence="4">DUF1349 domain-containing protein</fullName>
    </recommendedName>
</protein>
<feature type="transmembrane region" description="Helical" evidence="1">
    <location>
        <begin position="20"/>
        <end position="40"/>
    </location>
</feature>
<evidence type="ECO:0000256" key="1">
    <source>
        <dbReference type="SAM" id="Phobius"/>
    </source>
</evidence>
<accession>A0ABU4TBE6</accession>
<name>A0ABU4TBE6_9PSEU</name>
<evidence type="ECO:0000313" key="2">
    <source>
        <dbReference type="EMBL" id="MDX8035379.1"/>
    </source>
</evidence>
<reference evidence="2 3" key="1">
    <citation type="submission" date="2023-11" db="EMBL/GenBank/DDBJ databases">
        <title>Lentzea sokolovensis, sp. nov., Lentzea kristufkii, sp. nov., and Lentzea miocenensis, sp. nov., rare actinobacteria from Sokolov Coal Basin, Miocene lacustrine sediment, Czech Republic.</title>
        <authorList>
            <person name="Lara A."/>
            <person name="Kotroba L."/>
            <person name="Nouioui I."/>
            <person name="Neumann-Schaal M."/>
            <person name="Mast Y."/>
            <person name="Chronakova A."/>
        </authorList>
    </citation>
    <scope>NUCLEOTIDE SEQUENCE [LARGE SCALE GENOMIC DNA]</scope>
    <source>
        <strain evidence="2 3">BCCO 10_0856</strain>
    </source>
</reference>
<proteinExistence type="predicted"/>
<feature type="transmembrane region" description="Helical" evidence="1">
    <location>
        <begin position="463"/>
        <end position="484"/>
    </location>
</feature>
<comment type="caution">
    <text evidence="2">The sequence shown here is derived from an EMBL/GenBank/DDBJ whole genome shotgun (WGS) entry which is preliminary data.</text>
</comment>
<reference evidence="2 3" key="2">
    <citation type="submission" date="2023-11" db="EMBL/GenBank/DDBJ databases">
        <authorList>
            <person name="Lara A.C."/>
            <person name="Chronakova A."/>
        </authorList>
    </citation>
    <scope>NUCLEOTIDE SEQUENCE [LARGE SCALE GENOMIC DNA]</scope>
    <source>
        <strain evidence="2 3">BCCO 10_0856</strain>
    </source>
</reference>
<dbReference type="EMBL" id="JAXAVW010000034">
    <property type="protein sequence ID" value="MDX8035379.1"/>
    <property type="molecule type" value="Genomic_DNA"/>
</dbReference>
<gene>
    <name evidence="2" type="ORF">SK803_34660</name>
</gene>
<feature type="transmembrane region" description="Helical" evidence="1">
    <location>
        <begin position="398"/>
        <end position="421"/>
    </location>
</feature>
<organism evidence="2 3">
    <name type="scientific">Lentzea miocenica</name>
    <dbReference type="NCBI Taxonomy" id="3095431"/>
    <lineage>
        <taxon>Bacteria</taxon>
        <taxon>Bacillati</taxon>
        <taxon>Actinomycetota</taxon>
        <taxon>Actinomycetes</taxon>
        <taxon>Pseudonocardiales</taxon>
        <taxon>Pseudonocardiaceae</taxon>
        <taxon>Lentzea</taxon>
    </lineage>
</organism>
<evidence type="ECO:0008006" key="4">
    <source>
        <dbReference type="Google" id="ProtNLM"/>
    </source>
</evidence>
<feature type="transmembrane region" description="Helical" evidence="1">
    <location>
        <begin position="325"/>
        <end position="350"/>
    </location>
</feature>
<feature type="transmembrane region" description="Helical" evidence="1">
    <location>
        <begin position="294"/>
        <end position="313"/>
    </location>
</feature>
<dbReference type="RefSeq" id="WP_319970404.1">
    <property type="nucleotide sequence ID" value="NZ_JAXAVW010000034.1"/>
</dbReference>
<dbReference type="Proteomes" id="UP001285521">
    <property type="component" value="Unassembled WGS sequence"/>
</dbReference>
<evidence type="ECO:0000313" key="3">
    <source>
        <dbReference type="Proteomes" id="UP001285521"/>
    </source>
</evidence>
<sequence>MPTTELLRREWTAFRRPARLVALTAAVLIVIALGLLYAVGNRSSCDGPCPGVPTADDGSAVSDAFWFRHRDLGETGSITVRLTSMTGTITYPPPDHDEIVAGLVPWAKAGIIVKDGVRQGSRYAALMATGSHGVRFQHNYRHDVAGSTGGVTEQSPRWLRLTRAGDTITGSESADGERWNTVATATLDGLPATVRVGLFATSPGDLTLREIGLGGAIEEVRFTQAVGVFDNVTVEGGAGGTWQSESVGDMNHTDWEKFHNASGAVEKDGVVTVSGTGDIGPVSDQGARGVENTLSGLVIALIIVIVVAARYGARTARDGSSRPVIAARAAVVGAATFVTGLVAAGVVLPLSTAILKSNGVPVQPVSVLTTVRVVVGLAAVLGLCAVLAYALGVWVRRGWAAVLIGLSLIALPRAVTALPLLPDPVSEWLMRITPAAAFAVQQTMVEYPQVIAHYAPSAGYFPLPWWAGLLVLCAYTAVFARVAVSRAPAAETDWR</sequence>
<keyword evidence="1" id="KW-0812">Transmembrane</keyword>